<evidence type="ECO:0008006" key="3">
    <source>
        <dbReference type="Google" id="ProtNLM"/>
    </source>
</evidence>
<dbReference type="Pfam" id="PF23857">
    <property type="entry name" value="Phage_TAC_19"/>
    <property type="match status" value="1"/>
</dbReference>
<accession>A0A1G8IKK8</accession>
<dbReference type="RefSeq" id="WP_091275811.1">
    <property type="nucleotide sequence ID" value="NZ_FNDK01000024.1"/>
</dbReference>
<name>A0A1G8IKK8_9BACI</name>
<sequence length="101" mass="11538">MEITLHLNGEDKTFTIPFVNTLILRKTLEIKKEIDFTKAITDEEDLDKIADFLVFAFKNQFSREDVFEGLPGGELLTKMDDVMAEAMGLNKQIDEEPQGKN</sequence>
<dbReference type="OrthoDB" id="2915540at2"/>
<evidence type="ECO:0000313" key="1">
    <source>
        <dbReference type="EMBL" id="SDI19331.1"/>
    </source>
</evidence>
<dbReference type="NCBIfam" id="NF047360">
    <property type="entry name" value="tail_chap_PVL"/>
    <property type="match status" value="1"/>
</dbReference>
<dbReference type="STRING" id="568899.SAMN05192534_12456"/>
<keyword evidence="2" id="KW-1185">Reference proteome</keyword>
<gene>
    <name evidence="1" type="ORF">SAMN05192534_12456</name>
</gene>
<dbReference type="AlphaFoldDB" id="A0A1G8IKK8"/>
<dbReference type="InterPro" id="IPR057006">
    <property type="entry name" value="Phage_TAC_19"/>
</dbReference>
<dbReference type="Proteomes" id="UP000199163">
    <property type="component" value="Unassembled WGS sequence"/>
</dbReference>
<reference evidence="2" key="1">
    <citation type="submission" date="2016-10" db="EMBL/GenBank/DDBJ databases">
        <authorList>
            <person name="Varghese N."/>
            <person name="Submissions S."/>
        </authorList>
    </citation>
    <scope>NUCLEOTIDE SEQUENCE [LARGE SCALE GENOMIC DNA]</scope>
    <source>
        <strain evidence="2">DSM 21632</strain>
    </source>
</reference>
<organism evidence="1 2">
    <name type="scientific">Alteribacillus persepolensis</name>
    <dbReference type="NCBI Taxonomy" id="568899"/>
    <lineage>
        <taxon>Bacteria</taxon>
        <taxon>Bacillati</taxon>
        <taxon>Bacillota</taxon>
        <taxon>Bacilli</taxon>
        <taxon>Bacillales</taxon>
        <taxon>Bacillaceae</taxon>
        <taxon>Alteribacillus</taxon>
    </lineage>
</organism>
<protein>
    <recommendedName>
        <fullName evidence="3">Phage tail assembly chaperone protein, E, or 41 or 14</fullName>
    </recommendedName>
</protein>
<proteinExistence type="predicted"/>
<evidence type="ECO:0000313" key="2">
    <source>
        <dbReference type="Proteomes" id="UP000199163"/>
    </source>
</evidence>
<dbReference type="EMBL" id="FNDK01000024">
    <property type="protein sequence ID" value="SDI19331.1"/>
    <property type="molecule type" value="Genomic_DNA"/>
</dbReference>